<evidence type="ECO:0000256" key="1">
    <source>
        <dbReference type="ARBA" id="ARBA00006484"/>
    </source>
</evidence>
<dbReference type="PANTHER" id="PTHR42879:SF2">
    <property type="entry name" value="3-OXOACYL-[ACYL-CARRIER-PROTEIN] REDUCTASE FABG"/>
    <property type="match status" value="1"/>
</dbReference>
<dbReference type="SMART" id="SM00822">
    <property type="entry name" value="PKS_KR"/>
    <property type="match status" value="1"/>
</dbReference>
<dbReference type="PRINTS" id="PR00081">
    <property type="entry name" value="GDHRDH"/>
</dbReference>
<evidence type="ECO:0000313" key="3">
    <source>
        <dbReference type="EMBL" id="MFC1418475.1"/>
    </source>
</evidence>
<dbReference type="InterPro" id="IPR002347">
    <property type="entry name" value="SDR_fam"/>
</dbReference>
<comment type="similarity">
    <text evidence="1">Belongs to the short-chain dehydrogenases/reductases (SDR) family.</text>
</comment>
<proteinExistence type="inferred from homology"/>
<dbReference type="PANTHER" id="PTHR42879">
    <property type="entry name" value="3-OXOACYL-(ACYL-CARRIER-PROTEIN) REDUCTASE"/>
    <property type="match status" value="1"/>
</dbReference>
<dbReference type="EC" id="1.1.1.100" evidence="3"/>
<dbReference type="InterPro" id="IPR050259">
    <property type="entry name" value="SDR"/>
</dbReference>
<evidence type="ECO:0000259" key="2">
    <source>
        <dbReference type="SMART" id="SM00822"/>
    </source>
</evidence>
<protein>
    <submittedName>
        <fullName evidence="3">3-oxoacyl-ACP reductase FabG</fullName>
        <ecNumber evidence="3">1.1.1.100</ecNumber>
    </submittedName>
</protein>
<accession>A0ABV6VXN5</accession>
<dbReference type="PROSITE" id="PS00061">
    <property type="entry name" value="ADH_SHORT"/>
    <property type="match status" value="1"/>
</dbReference>
<dbReference type="RefSeq" id="WP_380537269.1">
    <property type="nucleotide sequence ID" value="NZ_JBHFAB010000012.1"/>
</dbReference>
<sequence length="244" mass="25360">MSGIALVSGGSRGIGAATVLRLAQDGWDVGFCYRSDEQAAQLVEKTAGEYGVRVRAVRADVADAADCKEFVARIEDELGPVGAVVSSAGITRDRPLALMDDADWHQVLDTNLDGAFHLCRAAVFPMMKRGRGSVVTLSSVSGVYGNASQVNYAASKAGIIGFTKALAKEVGRYGVRANAVAPGLIDTDMTAALPEKVRAKLLGSVALRRFGTAAEVADLVAFLVSSQAAYVTGSVLEVHGGISL</sequence>
<dbReference type="InterPro" id="IPR057326">
    <property type="entry name" value="KR_dom"/>
</dbReference>
<dbReference type="GO" id="GO:0004316">
    <property type="term" value="F:3-oxoacyl-[acyl-carrier-protein] reductase (NADPH) activity"/>
    <property type="evidence" value="ECO:0007669"/>
    <property type="project" value="UniProtKB-EC"/>
</dbReference>
<evidence type="ECO:0000313" key="4">
    <source>
        <dbReference type="Proteomes" id="UP001592531"/>
    </source>
</evidence>
<organism evidence="3 4">
    <name type="scientific">Streptacidiphilus cavernicola</name>
    <dbReference type="NCBI Taxonomy" id="3342716"/>
    <lineage>
        <taxon>Bacteria</taxon>
        <taxon>Bacillati</taxon>
        <taxon>Actinomycetota</taxon>
        <taxon>Actinomycetes</taxon>
        <taxon>Kitasatosporales</taxon>
        <taxon>Streptomycetaceae</taxon>
        <taxon>Streptacidiphilus</taxon>
    </lineage>
</organism>
<dbReference type="PRINTS" id="PR00080">
    <property type="entry name" value="SDRFAMILY"/>
</dbReference>
<reference evidence="3 4" key="1">
    <citation type="submission" date="2024-09" db="EMBL/GenBank/DDBJ databases">
        <authorList>
            <person name="Lee S.D."/>
        </authorList>
    </citation>
    <scope>NUCLEOTIDE SEQUENCE [LARGE SCALE GENOMIC DNA]</scope>
    <source>
        <strain evidence="3 4">N8-3</strain>
    </source>
</reference>
<gene>
    <name evidence="3" type="primary">fabG</name>
    <name evidence="3" type="ORF">ACEZDE_17785</name>
</gene>
<dbReference type="SUPFAM" id="SSF51735">
    <property type="entry name" value="NAD(P)-binding Rossmann-fold domains"/>
    <property type="match status" value="1"/>
</dbReference>
<comment type="caution">
    <text evidence="3">The sequence shown here is derived from an EMBL/GenBank/DDBJ whole genome shotgun (WGS) entry which is preliminary data.</text>
</comment>
<dbReference type="Gene3D" id="3.40.50.720">
    <property type="entry name" value="NAD(P)-binding Rossmann-like Domain"/>
    <property type="match status" value="1"/>
</dbReference>
<dbReference type="InterPro" id="IPR020904">
    <property type="entry name" value="Sc_DH/Rdtase_CS"/>
</dbReference>
<dbReference type="EMBL" id="JBHFAB010000012">
    <property type="protein sequence ID" value="MFC1418475.1"/>
    <property type="molecule type" value="Genomic_DNA"/>
</dbReference>
<keyword evidence="4" id="KW-1185">Reference proteome</keyword>
<dbReference type="NCBIfam" id="NF009466">
    <property type="entry name" value="PRK12826.1-2"/>
    <property type="match status" value="1"/>
</dbReference>
<name>A0ABV6VXN5_9ACTN</name>
<feature type="domain" description="Ketoreductase" evidence="2">
    <location>
        <begin position="3"/>
        <end position="188"/>
    </location>
</feature>
<dbReference type="Proteomes" id="UP001592531">
    <property type="component" value="Unassembled WGS sequence"/>
</dbReference>
<dbReference type="InterPro" id="IPR036291">
    <property type="entry name" value="NAD(P)-bd_dom_sf"/>
</dbReference>
<keyword evidence="3" id="KW-0560">Oxidoreductase</keyword>
<dbReference type="Pfam" id="PF13561">
    <property type="entry name" value="adh_short_C2"/>
    <property type="match status" value="1"/>
</dbReference>